<protein>
    <submittedName>
        <fullName evidence="1">Uncharacterized protein</fullName>
    </submittedName>
</protein>
<accession>A0A0P5U4P2</accession>
<reference evidence="1" key="2">
    <citation type="submission" date="2015-10" db="EMBL/GenBank/DDBJ databases">
        <authorList>
            <person name="Gilbert D.G."/>
        </authorList>
    </citation>
    <scope>NUCLEOTIDE SEQUENCE</scope>
</reference>
<evidence type="ECO:0000313" key="1">
    <source>
        <dbReference type="EMBL" id="JAJ24700.1"/>
    </source>
</evidence>
<proteinExistence type="predicted"/>
<dbReference type="AlphaFoldDB" id="A0A0P5U4P2"/>
<dbReference type="EMBL" id="GDIP01198702">
    <property type="protein sequence ID" value="JAJ24700.1"/>
    <property type="molecule type" value="Transcribed_RNA"/>
</dbReference>
<name>A0A0P5U4P2_9CRUS</name>
<organism evidence="1">
    <name type="scientific">Daphnia magna</name>
    <dbReference type="NCBI Taxonomy" id="35525"/>
    <lineage>
        <taxon>Eukaryota</taxon>
        <taxon>Metazoa</taxon>
        <taxon>Ecdysozoa</taxon>
        <taxon>Arthropoda</taxon>
        <taxon>Crustacea</taxon>
        <taxon>Branchiopoda</taxon>
        <taxon>Diplostraca</taxon>
        <taxon>Cladocera</taxon>
        <taxon>Anomopoda</taxon>
        <taxon>Daphniidae</taxon>
        <taxon>Daphnia</taxon>
    </lineage>
</organism>
<reference evidence="1" key="1">
    <citation type="submission" date="2015-10" db="EMBL/GenBank/DDBJ databases">
        <title>Daphnia magna gene sets from two clonal populations assembled and annotated with EvidentialGene.</title>
        <authorList>
            <person name="Gilbert D."/>
            <person name="Podicheti R."/>
            <person name="Orsini L."/>
            <person name="Colbourne J."/>
            <person name="Pfrender M."/>
        </authorList>
    </citation>
    <scope>NUCLEOTIDE SEQUENCE</scope>
</reference>
<dbReference type="OrthoDB" id="6155932at2759"/>
<sequence>MPELSIFSKNLEPIAKNRLLELLSSLKIDDPNWIDENLWKKYRDAIPIVPAVTWPKLIDYFQNEKVEILENHCKFKKKLLLPWSKIWITHCLGTLVG</sequence>